<evidence type="ECO:0000313" key="11">
    <source>
        <dbReference type="EMBL" id="NDV62900.1"/>
    </source>
</evidence>
<reference evidence="11 12" key="1">
    <citation type="submission" date="2020-02" db="EMBL/GenBank/DDBJ databases">
        <title>Albibacoteraceae fam. nov., the first described family within the subdivision 4 Verrucomicrobia.</title>
        <authorList>
            <person name="Xi F."/>
        </authorList>
    </citation>
    <scope>NUCLEOTIDE SEQUENCE [LARGE SCALE GENOMIC DNA]</scope>
    <source>
        <strain evidence="11 12">CK1056</strain>
    </source>
</reference>
<dbReference type="InterPro" id="IPR036412">
    <property type="entry name" value="HAD-like_sf"/>
</dbReference>
<keyword evidence="8" id="KW-0718">Serine biosynthesis</keyword>
<comment type="catalytic activity">
    <reaction evidence="9">
        <text>O-phospho-L-serine + H2O = L-serine + phosphate</text>
        <dbReference type="Rhea" id="RHEA:21208"/>
        <dbReference type="ChEBI" id="CHEBI:15377"/>
        <dbReference type="ChEBI" id="CHEBI:33384"/>
        <dbReference type="ChEBI" id="CHEBI:43474"/>
        <dbReference type="ChEBI" id="CHEBI:57524"/>
        <dbReference type="EC" id="3.1.3.3"/>
    </reaction>
</comment>
<dbReference type="InterPro" id="IPR050582">
    <property type="entry name" value="HAD-like_SerB"/>
</dbReference>
<keyword evidence="4" id="KW-0028">Amino-acid biosynthesis</keyword>
<comment type="caution">
    <text evidence="11">The sequence shown here is derived from an EMBL/GenBank/DDBJ whole genome shotgun (WGS) entry which is preliminary data.</text>
</comment>
<dbReference type="SUPFAM" id="SSF56784">
    <property type="entry name" value="HAD-like"/>
    <property type="match status" value="1"/>
</dbReference>
<dbReference type="EMBL" id="JAAGNX010000003">
    <property type="protein sequence ID" value="NDV62900.1"/>
    <property type="molecule type" value="Genomic_DNA"/>
</dbReference>
<dbReference type="GO" id="GO:0036424">
    <property type="term" value="F:L-phosphoserine phosphatase activity"/>
    <property type="evidence" value="ECO:0007669"/>
    <property type="project" value="TreeGrafter"/>
</dbReference>
<dbReference type="GO" id="GO:0000287">
    <property type="term" value="F:magnesium ion binding"/>
    <property type="evidence" value="ECO:0007669"/>
    <property type="project" value="TreeGrafter"/>
</dbReference>
<evidence type="ECO:0000256" key="2">
    <source>
        <dbReference type="ARBA" id="ARBA00005135"/>
    </source>
</evidence>
<dbReference type="AlphaFoldDB" id="A0A6B2M5F7"/>
<sequence>MHLPITQRSINCLALALFGAALVAYGKQRDPLPSWTEGPNKASIIEFVETVTTPGSPKFVPESRRIAAIDNDGTLWTEQPLYFQALYLLQRIKEIAPEHPEWKTKEPFASVLQGNLKKALSGGEKALLEMTLATHAGLTEDEFSDSVRRFLSSARHPTTGHLLTDMVYQPMLELLDFLKANNFKVFIVSGGGIEFVRIFSENLYGIPPERVVGSSLDAKYEFRDGQPVIVKQASIDLIDDHAGKPVGIHRYIGRRPILAIGNSDGDFEMLEYVTTGDGPRLGMIIHHDDPEREFAYDRDSSIGRSARVLDEGPQRGWKIISMQSDWKVIHPEEKK</sequence>
<organism evidence="11 12">
    <name type="scientific">Oceanipulchritudo coccoides</name>
    <dbReference type="NCBI Taxonomy" id="2706888"/>
    <lineage>
        <taxon>Bacteria</taxon>
        <taxon>Pseudomonadati</taxon>
        <taxon>Verrucomicrobiota</taxon>
        <taxon>Opitutia</taxon>
        <taxon>Puniceicoccales</taxon>
        <taxon>Oceanipulchritudinaceae</taxon>
        <taxon>Oceanipulchritudo</taxon>
    </lineage>
</organism>
<evidence type="ECO:0000256" key="9">
    <source>
        <dbReference type="ARBA" id="ARBA00048138"/>
    </source>
</evidence>
<comment type="pathway">
    <text evidence="2">Amino-acid biosynthesis; L-serine biosynthesis; L-serine from 3-phospho-D-glycerate: step 3/3.</text>
</comment>
<dbReference type="InterPro" id="IPR023214">
    <property type="entry name" value="HAD_sf"/>
</dbReference>
<evidence type="ECO:0000256" key="3">
    <source>
        <dbReference type="ARBA" id="ARBA00012640"/>
    </source>
</evidence>
<dbReference type="Gene3D" id="3.40.50.1000">
    <property type="entry name" value="HAD superfamily/HAD-like"/>
    <property type="match status" value="1"/>
</dbReference>
<evidence type="ECO:0000313" key="12">
    <source>
        <dbReference type="Proteomes" id="UP000478417"/>
    </source>
</evidence>
<evidence type="ECO:0000256" key="4">
    <source>
        <dbReference type="ARBA" id="ARBA00022605"/>
    </source>
</evidence>
<dbReference type="PANTHER" id="PTHR43344:SF2">
    <property type="entry name" value="PHOSPHOSERINE PHOSPHATASE"/>
    <property type="match status" value="1"/>
</dbReference>
<keyword evidence="12" id="KW-1185">Reference proteome</keyword>
<proteinExistence type="predicted"/>
<dbReference type="Proteomes" id="UP000478417">
    <property type="component" value="Unassembled WGS sequence"/>
</dbReference>
<gene>
    <name evidence="11" type="ORF">G0Q06_10595</name>
</gene>
<evidence type="ECO:0000256" key="5">
    <source>
        <dbReference type="ARBA" id="ARBA00022723"/>
    </source>
</evidence>
<evidence type="ECO:0000256" key="7">
    <source>
        <dbReference type="ARBA" id="ARBA00022842"/>
    </source>
</evidence>
<dbReference type="CDD" id="cd01427">
    <property type="entry name" value="HAD_like"/>
    <property type="match status" value="1"/>
</dbReference>
<keyword evidence="6 11" id="KW-0378">Hydrolase</keyword>
<evidence type="ECO:0000256" key="6">
    <source>
        <dbReference type="ARBA" id="ARBA00022801"/>
    </source>
</evidence>
<evidence type="ECO:0000256" key="8">
    <source>
        <dbReference type="ARBA" id="ARBA00023299"/>
    </source>
</evidence>
<evidence type="ECO:0000256" key="10">
    <source>
        <dbReference type="ARBA" id="ARBA00048523"/>
    </source>
</evidence>
<comment type="catalytic activity">
    <reaction evidence="10">
        <text>O-phospho-D-serine + H2O = D-serine + phosphate</text>
        <dbReference type="Rhea" id="RHEA:24873"/>
        <dbReference type="ChEBI" id="CHEBI:15377"/>
        <dbReference type="ChEBI" id="CHEBI:35247"/>
        <dbReference type="ChEBI" id="CHEBI:43474"/>
        <dbReference type="ChEBI" id="CHEBI:58680"/>
        <dbReference type="EC" id="3.1.3.3"/>
    </reaction>
</comment>
<evidence type="ECO:0000256" key="1">
    <source>
        <dbReference type="ARBA" id="ARBA00001946"/>
    </source>
</evidence>
<accession>A0A6B2M5F7</accession>
<dbReference type="GO" id="GO:0006564">
    <property type="term" value="P:L-serine biosynthetic process"/>
    <property type="evidence" value="ECO:0007669"/>
    <property type="project" value="UniProtKB-KW"/>
</dbReference>
<name>A0A6B2M5F7_9BACT</name>
<dbReference type="Pfam" id="PF12710">
    <property type="entry name" value="HAD"/>
    <property type="match status" value="1"/>
</dbReference>
<comment type="cofactor">
    <cofactor evidence="1">
        <name>Mg(2+)</name>
        <dbReference type="ChEBI" id="CHEBI:18420"/>
    </cofactor>
</comment>
<keyword evidence="7" id="KW-0460">Magnesium</keyword>
<keyword evidence="5" id="KW-0479">Metal-binding</keyword>
<dbReference type="EC" id="3.1.3.3" evidence="3"/>
<dbReference type="RefSeq" id="WP_163965682.1">
    <property type="nucleotide sequence ID" value="NZ_JAAGNX010000003.1"/>
</dbReference>
<dbReference type="PANTHER" id="PTHR43344">
    <property type="entry name" value="PHOSPHOSERINE PHOSPHATASE"/>
    <property type="match status" value="1"/>
</dbReference>
<protein>
    <recommendedName>
        <fullName evidence="3">phosphoserine phosphatase</fullName>
        <ecNumber evidence="3">3.1.3.3</ecNumber>
    </recommendedName>
</protein>
<dbReference type="GO" id="GO:0005737">
    <property type="term" value="C:cytoplasm"/>
    <property type="evidence" value="ECO:0007669"/>
    <property type="project" value="TreeGrafter"/>
</dbReference>